<accession>A0ABS7RJB0</accession>
<dbReference type="RefSeq" id="WP_221024927.1">
    <property type="nucleotide sequence ID" value="NZ_JAIEZQ010000002.1"/>
</dbReference>
<keyword evidence="1" id="KW-1133">Transmembrane helix</keyword>
<keyword evidence="1" id="KW-0812">Transmembrane</keyword>
<comment type="caution">
    <text evidence="2">The sequence shown here is derived from an EMBL/GenBank/DDBJ whole genome shotgun (WGS) entry which is preliminary data.</text>
</comment>
<feature type="transmembrane region" description="Helical" evidence="1">
    <location>
        <begin position="12"/>
        <end position="30"/>
    </location>
</feature>
<feature type="transmembrane region" description="Helical" evidence="1">
    <location>
        <begin position="50"/>
        <end position="74"/>
    </location>
</feature>
<name>A0ABS7RJB0_9ACTN</name>
<evidence type="ECO:0000256" key="1">
    <source>
        <dbReference type="SAM" id="Phobius"/>
    </source>
</evidence>
<keyword evidence="3" id="KW-1185">Reference proteome</keyword>
<feature type="transmembrane region" description="Helical" evidence="1">
    <location>
        <begin position="193"/>
        <end position="214"/>
    </location>
</feature>
<dbReference type="Proteomes" id="UP000754710">
    <property type="component" value="Unassembled WGS sequence"/>
</dbReference>
<sequence length="230" mass="23782">MTERHELRWGGFAGFAFVVLAVVAALMPGLPPRVTASADEISSYVADGQGRLMVAALLWAVSAALVIWFAAAFAEALREREERSDVHIALMAGAVLLGTAIFMYGVALAVVANGLTGRDVALTVGVFQATMVLNAMIGLAAAVPLTAAGMGVLRTRMLPDWLGYVALAAAVISGITALTIFATSGSFVPGGSYLPIVTLVAGGIFVLSASGYMAREHLPSAVPMGQMRTQ</sequence>
<gene>
    <name evidence="2" type="ORF">K1X13_09930</name>
</gene>
<feature type="transmembrane region" description="Helical" evidence="1">
    <location>
        <begin position="86"/>
        <end position="111"/>
    </location>
</feature>
<feature type="transmembrane region" description="Helical" evidence="1">
    <location>
        <begin position="131"/>
        <end position="153"/>
    </location>
</feature>
<evidence type="ECO:0008006" key="4">
    <source>
        <dbReference type="Google" id="ProtNLM"/>
    </source>
</evidence>
<evidence type="ECO:0000313" key="3">
    <source>
        <dbReference type="Proteomes" id="UP000754710"/>
    </source>
</evidence>
<feature type="transmembrane region" description="Helical" evidence="1">
    <location>
        <begin position="165"/>
        <end position="187"/>
    </location>
</feature>
<organism evidence="2 3">
    <name type="scientific">Nocardioides jiangsuensis</name>
    <dbReference type="NCBI Taxonomy" id="2866161"/>
    <lineage>
        <taxon>Bacteria</taxon>
        <taxon>Bacillati</taxon>
        <taxon>Actinomycetota</taxon>
        <taxon>Actinomycetes</taxon>
        <taxon>Propionibacteriales</taxon>
        <taxon>Nocardioidaceae</taxon>
        <taxon>Nocardioides</taxon>
    </lineage>
</organism>
<protein>
    <recommendedName>
        <fullName evidence="4">DUF4386 family protein</fullName>
    </recommendedName>
</protein>
<proteinExistence type="predicted"/>
<dbReference type="EMBL" id="JAIEZQ010000002">
    <property type="protein sequence ID" value="MBY9075138.1"/>
    <property type="molecule type" value="Genomic_DNA"/>
</dbReference>
<evidence type="ECO:0000313" key="2">
    <source>
        <dbReference type="EMBL" id="MBY9075138.1"/>
    </source>
</evidence>
<keyword evidence="1" id="KW-0472">Membrane</keyword>
<reference evidence="2 3" key="1">
    <citation type="submission" date="2021-08" db="EMBL/GenBank/DDBJ databases">
        <title>Nocardioides bacterium WL0053 sp. nov., isolated from the sediment.</title>
        <authorList>
            <person name="Wang L."/>
            <person name="Zhang D."/>
            <person name="Zhang A."/>
        </authorList>
    </citation>
    <scope>NUCLEOTIDE SEQUENCE [LARGE SCALE GENOMIC DNA]</scope>
    <source>
        <strain evidence="2 3">WL0053</strain>
    </source>
</reference>